<evidence type="ECO:0000313" key="3">
    <source>
        <dbReference type="Proteomes" id="UP001207918"/>
    </source>
</evidence>
<dbReference type="Gene3D" id="3.40.50.620">
    <property type="entry name" value="HUPs"/>
    <property type="match status" value="1"/>
</dbReference>
<comment type="caution">
    <text evidence="2">The sequence shown here is derived from an EMBL/GenBank/DDBJ whole genome shotgun (WGS) entry which is preliminary data.</text>
</comment>
<dbReference type="Proteomes" id="UP001207918">
    <property type="component" value="Unassembled WGS sequence"/>
</dbReference>
<protein>
    <submittedName>
        <fullName evidence="2">Deoxyribodipyrimidine photo-lyase</fullName>
        <ecNumber evidence="2">4.1.99.3</ecNumber>
    </submittedName>
</protein>
<dbReference type="EC" id="4.1.99.3" evidence="2"/>
<keyword evidence="2" id="KW-0456">Lyase</keyword>
<proteinExistence type="predicted"/>
<dbReference type="InterPro" id="IPR006050">
    <property type="entry name" value="DNA_photolyase_N"/>
</dbReference>
<dbReference type="Pfam" id="PF00875">
    <property type="entry name" value="DNA_photolyase"/>
    <property type="match status" value="1"/>
</dbReference>
<organism evidence="2 3">
    <name type="scientific">Fodinibius salsisoli</name>
    <dbReference type="NCBI Taxonomy" id="2820877"/>
    <lineage>
        <taxon>Bacteria</taxon>
        <taxon>Pseudomonadati</taxon>
        <taxon>Balneolota</taxon>
        <taxon>Balneolia</taxon>
        <taxon>Balneolales</taxon>
        <taxon>Balneolaceae</taxon>
        <taxon>Fodinibius</taxon>
    </lineage>
</organism>
<accession>A0ABT3PP32</accession>
<dbReference type="SUPFAM" id="SSF52425">
    <property type="entry name" value="Cryptochrome/photolyase, N-terminal domain"/>
    <property type="match status" value="1"/>
</dbReference>
<dbReference type="GO" id="GO:0003904">
    <property type="term" value="F:deoxyribodipyrimidine photo-lyase activity"/>
    <property type="evidence" value="ECO:0007669"/>
    <property type="project" value="UniProtKB-EC"/>
</dbReference>
<evidence type="ECO:0000313" key="2">
    <source>
        <dbReference type="EMBL" id="MCW9707620.1"/>
    </source>
</evidence>
<sequence length="68" mass="7977">MLLWFRNDLRIHDSATLYEAAQADYVTPIYIFDELGWGIFFWISQNINLKALHFQSAVFFKLNMMGSG</sequence>
<evidence type="ECO:0000259" key="1">
    <source>
        <dbReference type="PROSITE" id="PS51645"/>
    </source>
</evidence>
<reference evidence="2 3" key="1">
    <citation type="submission" date="2021-03" db="EMBL/GenBank/DDBJ databases">
        <title>Aliifodinibius sp. nov., a new bacterium isolated from saline soil.</title>
        <authorList>
            <person name="Galisteo C."/>
            <person name="De La Haba R."/>
            <person name="Sanchez-Porro C."/>
            <person name="Ventosa A."/>
        </authorList>
    </citation>
    <scope>NUCLEOTIDE SEQUENCE [LARGE SCALE GENOMIC DNA]</scope>
    <source>
        <strain evidence="2 3">1BSP15-2V2</strain>
    </source>
</reference>
<dbReference type="EMBL" id="JAGGJA010000007">
    <property type="protein sequence ID" value="MCW9707620.1"/>
    <property type="molecule type" value="Genomic_DNA"/>
</dbReference>
<gene>
    <name evidence="2" type="ORF">J6I44_12205</name>
</gene>
<dbReference type="InterPro" id="IPR014729">
    <property type="entry name" value="Rossmann-like_a/b/a_fold"/>
</dbReference>
<keyword evidence="3" id="KW-1185">Reference proteome</keyword>
<name>A0ABT3PP32_9BACT</name>
<dbReference type="InterPro" id="IPR036155">
    <property type="entry name" value="Crypto/Photolyase_N_sf"/>
</dbReference>
<dbReference type="PROSITE" id="PS51645">
    <property type="entry name" value="PHR_CRY_ALPHA_BETA"/>
    <property type="match status" value="1"/>
</dbReference>
<dbReference type="RefSeq" id="WP_350356703.1">
    <property type="nucleotide sequence ID" value="NZ_JAGGJA010000007.1"/>
</dbReference>
<feature type="domain" description="Photolyase/cryptochrome alpha/beta" evidence="1">
    <location>
        <begin position="1"/>
        <end position="68"/>
    </location>
</feature>